<evidence type="ECO:0000256" key="3">
    <source>
        <dbReference type="ARBA" id="ARBA00022840"/>
    </source>
</evidence>
<dbReference type="InterPro" id="IPR052032">
    <property type="entry name" value="ATP-dep_AA_Ligase"/>
</dbReference>
<dbReference type="Proteomes" id="UP000179266">
    <property type="component" value="Unassembled WGS sequence"/>
</dbReference>
<dbReference type="GO" id="GO:0046872">
    <property type="term" value="F:metal ion binding"/>
    <property type="evidence" value="ECO:0007669"/>
    <property type="project" value="InterPro"/>
</dbReference>
<name>A0A1F7RLC0_9BACT</name>
<proteinExistence type="predicted"/>
<gene>
    <name evidence="6" type="ORF">A2161_00530</name>
</gene>
<dbReference type="GO" id="GO:0005524">
    <property type="term" value="F:ATP binding"/>
    <property type="evidence" value="ECO:0007669"/>
    <property type="project" value="UniProtKB-UniRule"/>
</dbReference>
<dbReference type="Pfam" id="PF15632">
    <property type="entry name" value="ATPgrasp_Ter"/>
    <property type="match status" value="1"/>
</dbReference>
<evidence type="ECO:0000313" key="7">
    <source>
        <dbReference type="Proteomes" id="UP000179266"/>
    </source>
</evidence>
<dbReference type="PROSITE" id="PS50975">
    <property type="entry name" value="ATP_GRASP"/>
    <property type="match status" value="1"/>
</dbReference>
<dbReference type="AlphaFoldDB" id="A0A1F7RLC0"/>
<organism evidence="6 7">
    <name type="scientific">Candidatus Schekmanbacteria bacterium RBG_13_48_7</name>
    <dbReference type="NCBI Taxonomy" id="1817878"/>
    <lineage>
        <taxon>Bacteria</taxon>
        <taxon>Candidatus Schekmaniibacteriota</taxon>
    </lineage>
</organism>
<dbReference type="InterPro" id="IPR011761">
    <property type="entry name" value="ATP-grasp"/>
</dbReference>
<reference evidence="6 7" key="1">
    <citation type="journal article" date="2016" name="Nat. Commun.">
        <title>Thousands of microbial genomes shed light on interconnected biogeochemical processes in an aquifer system.</title>
        <authorList>
            <person name="Anantharaman K."/>
            <person name="Brown C.T."/>
            <person name="Hug L.A."/>
            <person name="Sharon I."/>
            <person name="Castelle C.J."/>
            <person name="Probst A.J."/>
            <person name="Thomas B.C."/>
            <person name="Singh A."/>
            <person name="Wilkins M.J."/>
            <person name="Karaoz U."/>
            <person name="Brodie E.L."/>
            <person name="Williams K.H."/>
            <person name="Hubbard S.S."/>
            <person name="Banfield J.F."/>
        </authorList>
    </citation>
    <scope>NUCLEOTIDE SEQUENCE [LARGE SCALE GENOMIC DNA]</scope>
</reference>
<dbReference type="PANTHER" id="PTHR43585:SF2">
    <property type="entry name" value="ATP-GRASP ENZYME FSQD"/>
    <property type="match status" value="1"/>
</dbReference>
<dbReference type="Gene3D" id="3.30.1490.20">
    <property type="entry name" value="ATP-grasp fold, A domain"/>
    <property type="match status" value="1"/>
</dbReference>
<feature type="non-terminal residue" evidence="6">
    <location>
        <position position="1"/>
    </location>
</feature>
<dbReference type="PANTHER" id="PTHR43585">
    <property type="entry name" value="FUMIPYRROLE BIOSYNTHESIS PROTEIN C"/>
    <property type="match status" value="1"/>
</dbReference>
<dbReference type="EMBL" id="MGDD01000337">
    <property type="protein sequence ID" value="OGL41968.1"/>
    <property type="molecule type" value="Genomic_DNA"/>
</dbReference>
<dbReference type="SUPFAM" id="SSF56059">
    <property type="entry name" value="Glutathione synthetase ATP-binding domain-like"/>
    <property type="match status" value="1"/>
</dbReference>
<dbReference type="InterPro" id="IPR048764">
    <property type="entry name" value="PylC_N"/>
</dbReference>
<evidence type="ECO:0000256" key="4">
    <source>
        <dbReference type="PROSITE-ProRule" id="PRU00409"/>
    </source>
</evidence>
<dbReference type="Gene3D" id="3.40.50.20">
    <property type="match status" value="1"/>
</dbReference>
<dbReference type="Gene3D" id="3.30.470.20">
    <property type="entry name" value="ATP-grasp fold, B domain"/>
    <property type="match status" value="1"/>
</dbReference>
<keyword evidence="2 4" id="KW-0547">Nucleotide-binding</keyword>
<evidence type="ECO:0000259" key="5">
    <source>
        <dbReference type="PROSITE" id="PS50975"/>
    </source>
</evidence>
<evidence type="ECO:0000313" key="6">
    <source>
        <dbReference type="EMBL" id="OGL41968.1"/>
    </source>
</evidence>
<sequence length="300" mass="33847">YSAGLFYCDKYFIAPPSNSPDFPEFLMELCKKEKIKLVIPTIDEELPLFASYKDIFASIGVTLLVSDSKSIAICNDKYLLCNYLEKQNIPAASSFLGFEMNEQNKQFPLFIKPRFGKGSESAYRIDDELDLEYYLRKLKNPVIQEFLEGSEYTIDVMADFSGNVLAVVPRERVKVRAGVTDCGITRNSSILIDAGIKICKKLELAGPVNIQGKIINNQFKTFEVNPRFSGGIPLTIASGCDFPLMIIQLVLQKNIKSRIGDFVEDLVMICHEEPVFRRESNDASFQTLYQNNLKIIGSLK</sequence>
<keyword evidence="1" id="KW-0436">Ligase</keyword>
<dbReference type="InterPro" id="IPR013815">
    <property type="entry name" value="ATP_grasp_subdomain_1"/>
</dbReference>
<accession>A0A1F7RLC0</accession>
<protein>
    <recommendedName>
        <fullName evidence="5">ATP-grasp domain-containing protein</fullName>
    </recommendedName>
</protein>
<feature type="domain" description="ATP-grasp" evidence="5">
    <location>
        <begin position="81"/>
        <end position="251"/>
    </location>
</feature>
<evidence type="ECO:0000256" key="1">
    <source>
        <dbReference type="ARBA" id="ARBA00022598"/>
    </source>
</evidence>
<dbReference type="Pfam" id="PF21360">
    <property type="entry name" value="PylC-like_N"/>
    <property type="match status" value="1"/>
</dbReference>
<keyword evidence="3 4" id="KW-0067">ATP-binding</keyword>
<dbReference type="GO" id="GO:0016874">
    <property type="term" value="F:ligase activity"/>
    <property type="evidence" value="ECO:0007669"/>
    <property type="project" value="UniProtKB-KW"/>
</dbReference>
<comment type="caution">
    <text evidence="6">The sequence shown here is derived from an EMBL/GenBank/DDBJ whole genome shotgun (WGS) entry which is preliminary data.</text>
</comment>
<evidence type="ECO:0000256" key="2">
    <source>
        <dbReference type="ARBA" id="ARBA00022741"/>
    </source>
</evidence>